<evidence type="ECO:0000313" key="7">
    <source>
        <dbReference type="EMBL" id="URJ27334.1"/>
    </source>
</evidence>
<dbReference type="GO" id="GO:0097347">
    <property type="term" value="C:TAM protein secretion complex"/>
    <property type="evidence" value="ECO:0007669"/>
    <property type="project" value="TreeGrafter"/>
</dbReference>
<dbReference type="KEGG" id="bhb:M9394_02050"/>
<evidence type="ECO:0000259" key="6">
    <source>
        <dbReference type="Pfam" id="PF04357"/>
    </source>
</evidence>
<evidence type="ECO:0000313" key="8">
    <source>
        <dbReference type="Proteomes" id="UP001056323"/>
    </source>
</evidence>
<evidence type="ECO:0000256" key="3">
    <source>
        <dbReference type="ARBA" id="ARBA00022989"/>
    </source>
</evidence>
<reference evidence="7" key="1">
    <citation type="submission" date="2022-05" db="EMBL/GenBank/DDBJ databases">
        <title>Impact of host demography and evolutionary history on endosymbiont molecular evolution: a test in carpenter ants (Genus Camponotus) and their Blochmannia endosymbionts.</title>
        <authorList>
            <person name="Manthey J.D."/>
            <person name="Giron J.C."/>
            <person name="Hruska J.P."/>
        </authorList>
    </citation>
    <scope>NUCLEOTIDE SEQUENCE</scope>
    <source>
        <strain evidence="7">C-049</strain>
    </source>
</reference>
<dbReference type="Pfam" id="PF04357">
    <property type="entry name" value="TamB"/>
    <property type="match status" value="1"/>
</dbReference>
<comment type="subcellular location">
    <subcellularLocation>
        <location evidence="1">Membrane</location>
        <topology evidence="1">Single-pass membrane protein</topology>
    </subcellularLocation>
</comment>
<dbReference type="GO" id="GO:0009306">
    <property type="term" value="P:protein secretion"/>
    <property type="evidence" value="ECO:0007669"/>
    <property type="project" value="InterPro"/>
</dbReference>
<organism evidence="7 8">
    <name type="scientific">Candidatus Blochmanniella camponoti</name>
    <dbReference type="NCBI Taxonomy" id="108080"/>
    <lineage>
        <taxon>Bacteria</taxon>
        <taxon>Pseudomonadati</taxon>
        <taxon>Pseudomonadota</taxon>
        <taxon>Gammaproteobacteria</taxon>
        <taxon>Enterobacterales</taxon>
        <taxon>Enterobacteriaceae</taxon>
        <taxon>ant endosymbionts</taxon>
        <taxon>Candidatus Blochmanniella</taxon>
    </lineage>
</organism>
<evidence type="ECO:0000256" key="5">
    <source>
        <dbReference type="SAM" id="Phobius"/>
    </source>
</evidence>
<dbReference type="AlphaFoldDB" id="A0AAE9I7M0"/>
<dbReference type="InterPro" id="IPR007452">
    <property type="entry name" value="TamB_C"/>
</dbReference>
<gene>
    <name evidence="7" type="ORF">M9394_02050</name>
</gene>
<dbReference type="PANTHER" id="PTHR36985">
    <property type="entry name" value="TRANSLOCATION AND ASSEMBLY MODULE SUBUNIT TAMB"/>
    <property type="match status" value="1"/>
</dbReference>
<protein>
    <submittedName>
        <fullName evidence="7">Translocation/assembly module TamB domain-containing protein</fullName>
    </submittedName>
</protein>
<name>A0AAE9I7M0_9ENTR</name>
<feature type="transmembrane region" description="Helical" evidence="5">
    <location>
        <begin position="7"/>
        <end position="27"/>
    </location>
</feature>
<dbReference type="GO" id="GO:0005886">
    <property type="term" value="C:plasma membrane"/>
    <property type="evidence" value="ECO:0007669"/>
    <property type="project" value="InterPro"/>
</dbReference>
<feature type="domain" description="Translocation and assembly module TamB C-terminal" evidence="6">
    <location>
        <begin position="941"/>
        <end position="1279"/>
    </location>
</feature>
<proteinExistence type="predicted"/>
<keyword evidence="2 5" id="KW-0812">Transmembrane</keyword>
<evidence type="ECO:0000256" key="2">
    <source>
        <dbReference type="ARBA" id="ARBA00022692"/>
    </source>
</evidence>
<dbReference type="EMBL" id="CP097751">
    <property type="protein sequence ID" value="URJ27334.1"/>
    <property type="molecule type" value="Genomic_DNA"/>
</dbReference>
<dbReference type="RefSeq" id="WP_250249819.1">
    <property type="nucleotide sequence ID" value="NZ_CP097751.1"/>
</dbReference>
<dbReference type="Proteomes" id="UP001056323">
    <property type="component" value="Chromosome"/>
</dbReference>
<evidence type="ECO:0000256" key="4">
    <source>
        <dbReference type="ARBA" id="ARBA00023136"/>
    </source>
</evidence>
<keyword evidence="3 5" id="KW-1133">Transmembrane helix</keyword>
<sequence>MIFIKKICVIFLLWISIVCGFFVFLFGTNIGTYLTFTGITYCIPGLKFDSVSGSWGNFNITHVVYETSIGVINVDKCDVFFNLKDIWNKKIYINHLFLEDVCIKIKKNDATNKSHKKYERIKINNILSIPFVIILKNIVLNNTCIYLNNITFEVTKLDTELTFQDNLLTVSPVNIEGAVLNIPDANALNITTNAIDIYKYSNQRNIKCLLKLLSSKFLIKLPSFNLPINIILKDIIGENFYIFDNNTSYIINYFYLQTYLYNQTANIKLNLKCPYGQLNAIGSIIFKEYYPINITLNYTKYHFNTGSNSTNIKKKDVSKIKLVIVGELYNEIRLCCDFLGVISTVHVLLKTKIIQFGTPITISIVGRKIPLSFLGKNDSLIEELDVSVNGEIKNYSIQITSQLSSAQFSSLVHIVMSAQGDVNSCSISKLKVTALEECLDIQGMVNWGGDTISWDSICVLNKINIFQKWLKYPINLSGNINMQGHVCSDAWDITISDLNLNGSIENNSISCIGVLYNNSTGTWKIPALLIKWGPNVLKIQEDLKRDAIFNIVFAAPDCNVLIPGLNGSVYGKFKLYSPAKYSPRLLLNIDACSLYWHDKNLFFDKIMINGDICYDTVIQSKIFFQANQIKCGILSLRKLIMQGQGNIKEHYLDLVAYGDMLSGQVKLFGNLDLFHKTWHSKINKTNLVTSTGTWKLMQDIVLTYQYLTRKVILNSHHWEIVDCTIPISHVLKENILNKVNDVFKNFNVVSLKILLPRLMNMHTVRIYCTDCYWILGTLLPKGIISFSVKQFNIKSVIEEPESFPITINNITAKIVLTQTTSYCKWFMNIGDDDQIHGLFKITKLDNTSKLVGNIHVKNASLVSFCNSLISLQEPINGLLNLNIDFYGYKRHLKIFGTAQLKNFNVNKPDTLFFVKNGQLFIKFFGDHAVLNGTIDTDYGYRLHVNGNIMNFDSISNIRAFFKIRGNQINFCMSPEIKMKISPDFNCTITSEKIHIEGNIEIPWAHIEVKEYSKNITNISSEEILLDDNCQLILNNSKNLFISFSANINVCLGNDVNFNGLGFRTKLRGNLEIEYNKNHLALTGHIDIPSGCFQAYGQNLIIRKGQLLFSGAIHQPYIDIEAICDPASIKEGSIVGIRITGTFSQPKIEIFSDSLSLSPQEITSYLLGGSKNVIPLNTDTNIVTSLLIGATVRNSEKFINKIGKIFGVQDLTLNTQDIGSAPLVALSGYIAPGLQIKYGIGIFDLLTTITVRYCLCPQLYLEVTSGSNQQAVDILYKLDF</sequence>
<evidence type="ECO:0000256" key="1">
    <source>
        <dbReference type="ARBA" id="ARBA00004167"/>
    </source>
</evidence>
<dbReference type="PANTHER" id="PTHR36985:SF1">
    <property type="entry name" value="TRANSLOCATION AND ASSEMBLY MODULE SUBUNIT TAMB"/>
    <property type="match status" value="1"/>
</dbReference>
<keyword evidence="4 5" id="KW-0472">Membrane</keyword>
<accession>A0AAE9I7M0</accession>